<sequence length="398" mass="45159">MPRDEFSNTTKIALAQRAGYQCSICGLITVGPSREGLQAVNLIGVAAHITAASKGGRRYDESMSPAQRSGIENGIWLCNNHADYIDGDKDTFSVAELQSLKRDHEEKVRLQQSGIRTANGAITRIEVNNVGWILNSFDLNLAERNVIIGENGAGKTLICEFIASLSNRKYLKRWARKNRQGLSAFCNIWFFKNQAEKFSIRIDPKGIISYALNDFTIPVLFPAINVFYMDTFFWDFVNSMKEEKREKSSNVELLAGYFRLTRHEFISIVSSINTDRKFFVNDLSFSADQKDLLTKVSDSPTVPKRRFNALSGGEQDRVMVEIMLKIATYYAKFNFTILLLEYHTFKSMDVAGVNRLLEVIKEENFGFQTIFTSTENPNLIIEGYKVHQLELRTGKATQ</sequence>
<comment type="caution">
    <text evidence="1">The sequence shown here is derived from an EMBL/GenBank/DDBJ whole genome shotgun (WGS) entry which is preliminary data.</text>
</comment>
<dbReference type="EMBL" id="SJSN01000001">
    <property type="protein sequence ID" value="TCD12975.1"/>
    <property type="molecule type" value="Genomic_DNA"/>
</dbReference>
<dbReference type="RefSeq" id="WP_131556408.1">
    <property type="nucleotide sequence ID" value="NZ_SJSN01000001.1"/>
</dbReference>
<dbReference type="OrthoDB" id="5379188at2"/>
<dbReference type="Gene3D" id="3.40.50.300">
    <property type="entry name" value="P-loop containing nucleotide triphosphate hydrolases"/>
    <property type="match status" value="2"/>
</dbReference>
<reference evidence="1 2" key="1">
    <citation type="submission" date="2019-02" db="EMBL/GenBank/DDBJ databases">
        <title>Pedobacter sp. RP-3-11 sp. nov., isolated from Arctic soil.</title>
        <authorList>
            <person name="Dahal R.H."/>
        </authorList>
    </citation>
    <scope>NUCLEOTIDE SEQUENCE [LARGE SCALE GENOMIC DNA]</scope>
    <source>
        <strain evidence="1 2">RP-3-11</strain>
    </source>
</reference>
<keyword evidence="1" id="KW-0547">Nucleotide-binding</keyword>
<gene>
    <name evidence="1" type="ORF">EZ449_02710</name>
</gene>
<evidence type="ECO:0000313" key="2">
    <source>
        <dbReference type="Proteomes" id="UP000291485"/>
    </source>
</evidence>
<protein>
    <submittedName>
        <fullName evidence="1">ATP-binding cassette domain-containing protein</fullName>
    </submittedName>
</protein>
<dbReference type="AlphaFoldDB" id="A0A4R0P846"/>
<keyword evidence="2" id="KW-1185">Reference proteome</keyword>
<dbReference type="Proteomes" id="UP000291485">
    <property type="component" value="Unassembled WGS sequence"/>
</dbReference>
<dbReference type="GO" id="GO:0005524">
    <property type="term" value="F:ATP binding"/>
    <property type="evidence" value="ECO:0007669"/>
    <property type="project" value="UniProtKB-KW"/>
</dbReference>
<evidence type="ECO:0000313" key="1">
    <source>
        <dbReference type="EMBL" id="TCD12975.1"/>
    </source>
</evidence>
<dbReference type="SUPFAM" id="SSF52540">
    <property type="entry name" value="P-loop containing nucleoside triphosphate hydrolases"/>
    <property type="match status" value="1"/>
</dbReference>
<accession>A0A4R0P846</accession>
<name>A0A4R0P846_9SPHI</name>
<proteinExistence type="predicted"/>
<dbReference type="InterPro" id="IPR027417">
    <property type="entry name" value="P-loop_NTPase"/>
</dbReference>
<keyword evidence="1" id="KW-0067">ATP-binding</keyword>
<organism evidence="1 2">
    <name type="scientific">Pedobacter frigidisoli</name>
    <dbReference type="NCBI Taxonomy" id="2530455"/>
    <lineage>
        <taxon>Bacteria</taxon>
        <taxon>Pseudomonadati</taxon>
        <taxon>Bacteroidota</taxon>
        <taxon>Sphingobacteriia</taxon>
        <taxon>Sphingobacteriales</taxon>
        <taxon>Sphingobacteriaceae</taxon>
        <taxon>Pedobacter</taxon>
    </lineage>
</organism>